<dbReference type="OrthoDB" id="1953838at2"/>
<feature type="domain" description="GerMN" evidence="2">
    <location>
        <begin position="210"/>
        <end position="297"/>
    </location>
</feature>
<proteinExistence type="predicted"/>
<keyword evidence="1" id="KW-0732">Signal</keyword>
<dbReference type="AlphaFoldDB" id="A0A1T5MX74"/>
<reference evidence="3 4" key="1">
    <citation type="submission" date="2017-02" db="EMBL/GenBank/DDBJ databases">
        <authorList>
            <person name="Peterson S.W."/>
        </authorList>
    </citation>
    <scope>NUCLEOTIDE SEQUENCE [LARGE SCALE GENOMIC DNA]</scope>
    <source>
        <strain evidence="3 4">M1</strain>
    </source>
</reference>
<organism evidence="3 4">
    <name type="scientific">Maledivibacter halophilus</name>
    <dbReference type="NCBI Taxonomy" id="36842"/>
    <lineage>
        <taxon>Bacteria</taxon>
        <taxon>Bacillati</taxon>
        <taxon>Bacillota</taxon>
        <taxon>Clostridia</taxon>
        <taxon>Peptostreptococcales</taxon>
        <taxon>Caminicellaceae</taxon>
        <taxon>Maledivibacter</taxon>
    </lineage>
</organism>
<protein>
    <submittedName>
        <fullName evidence="3">Sporulation and spore germination</fullName>
    </submittedName>
</protein>
<evidence type="ECO:0000259" key="2">
    <source>
        <dbReference type="SMART" id="SM00909"/>
    </source>
</evidence>
<evidence type="ECO:0000313" key="4">
    <source>
        <dbReference type="Proteomes" id="UP000190285"/>
    </source>
</evidence>
<accession>A0A1T5MX74</accession>
<feature type="signal peptide" evidence="1">
    <location>
        <begin position="1"/>
        <end position="25"/>
    </location>
</feature>
<dbReference type="EMBL" id="FUZT01000032">
    <property type="protein sequence ID" value="SKC92810.1"/>
    <property type="molecule type" value="Genomic_DNA"/>
</dbReference>
<sequence length="454" mass="51178">MLRTVKNLFLILSICFLASIMPVNPSQFQFQQNFLGNFTLNKPYNEIEAISSSYKTNLNESSLYNPTNIEFTMIGKLDKGAFILGENHDMILEVFNNGQFVRKYVNTEFVTGLINVDNEDNQLKYSFDISQENLELDNGIYTLKIYSTGEAFKSISPYEISANYLGNFTYIPAKNDVEDGHMYLTLYFPDKNYEHLVPVSRKLPYTNKTIRTSIDNLLLGPNSSLGLSSGSPIPDIPRVWVRNKIAYLNLPNDIGKYGQTSAQAIFAVDTFVSTLTNLNGVDKIKFLQNGRTPSSELFHGLNIEESFEKNKSPKAYLGLQTNTERLLLAPVEISSKSIEMNDLVPKIFNSLKTSIVNDIHYKNLITTIPEDLELLNFDYSDGLLTLNFNTKLLNISDDKKNVRHLLLDSILYSFTSIPNVNKISIKVNSNSLDSFGGTNVSEPLAPPKFINPEN</sequence>
<feature type="chain" id="PRO_5039332597" evidence="1">
    <location>
        <begin position="26"/>
        <end position="454"/>
    </location>
</feature>
<dbReference type="STRING" id="36842.SAMN02194393_05541"/>
<evidence type="ECO:0000313" key="3">
    <source>
        <dbReference type="EMBL" id="SKC92810.1"/>
    </source>
</evidence>
<name>A0A1T5MX74_9FIRM</name>
<dbReference type="RefSeq" id="WP_079496083.1">
    <property type="nucleotide sequence ID" value="NZ_FUZT01000032.1"/>
</dbReference>
<dbReference type="SMART" id="SM00909">
    <property type="entry name" value="Germane"/>
    <property type="match status" value="2"/>
</dbReference>
<evidence type="ECO:0000256" key="1">
    <source>
        <dbReference type="SAM" id="SignalP"/>
    </source>
</evidence>
<dbReference type="Proteomes" id="UP000190285">
    <property type="component" value="Unassembled WGS sequence"/>
</dbReference>
<feature type="domain" description="GerMN" evidence="2">
    <location>
        <begin position="344"/>
        <end position="436"/>
    </location>
</feature>
<dbReference type="InterPro" id="IPR019606">
    <property type="entry name" value="GerMN"/>
</dbReference>
<keyword evidence="4" id="KW-1185">Reference proteome</keyword>
<dbReference type="Pfam" id="PF10646">
    <property type="entry name" value="Germane"/>
    <property type="match status" value="2"/>
</dbReference>
<gene>
    <name evidence="3" type="ORF">SAMN02194393_05541</name>
</gene>